<proteinExistence type="predicted"/>
<feature type="compositionally biased region" description="Basic residues" evidence="2">
    <location>
        <begin position="151"/>
        <end position="162"/>
    </location>
</feature>
<dbReference type="EMBL" id="LEKV01002591">
    <property type="protein sequence ID" value="KVI03030.1"/>
    <property type="molecule type" value="Genomic_DNA"/>
</dbReference>
<comment type="caution">
    <text evidence="3">The sequence shown here is derived from an EMBL/GenBank/DDBJ whole genome shotgun (WGS) entry which is preliminary data.</text>
</comment>
<dbReference type="Pfam" id="PF00560">
    <property type="entry name" value="LRR_1"/>
    <property type="match status" value="1"/>
</dbReference>
<dbReference type="PANTHER" id="PTHR48059">
    <property type="entry name" value="POLYGALACTURONASE INHIBITOR 1"/>
    <property type="match status" value="1"/>
</dbReference>
<dbReference type="Gene3D" id="3.80.10.10">
    <property type="entry name" value="Ribonuclease Inhibitor"/>
    <property type="match status" value="1"/>
</dbReference>
<sequence length="271" mass="29402">MILPDWFWRPKTAVLPVSGVTCRASFSIVALFSNTNSELAFSFKDLLKLGGGEAEGGGGCSETVIAIPIGNSSPSTAIAGHLHRLHRRSPSPATPTASPIVASHLHSFAGCRRSPPLSPPLFSSRSLRASLHLYFFTSTISASLYLRLQQHPRHHPSKHKSHSPPSLHLSIPEDLEGNLERPRLSSNIPNSLGNLGNLTKIDLSNNELGGSIPISFRNFGRIIFIDLSMNKLSGCIPTEVLDLPIMPSSLVLDLFFCIEIARMKFLNVGVL</sequence>
<feature type="compositionally biased region" description="Low complexity" evidence="2">
    <location>
        <begin position="163"/>
        <end position="172"/>
    </location>
</feature>
<evidence type="ECO:0000313" key="4">
    <source>
        <dbReference type="Proteomes" id="UP000243975"/>
    </source>
</evidence>
<keyword evidence="4" id="KW-1185">Reference proteome</keyword>
<reference evidence="3 4" key="1">
    <citation type="journal article" date="2016" name="Sci. Rep.">
        <title>The genome sequence of the outbreeding globe artichoke constructed de novo incorporating a phase-aware low-pass sequencing strategy of F1 progeny.</title>
        <authorList>
            <person name="Scaglione D."/>
            <person name="Reyes-Chin-Wo S."/>
            <person name="Acquadro A."/>
            <person name="Froenicke L."/>
            <person name="Portis E."/>
            <person name="Beitel C."/>
            <person name="Tirone M."/>
            <person name="Mauro R."/>
            <person name="Lo Monaco A."/>
            <person name="Mauromicale G."/>
            <person name="Faccioli P."/>
            <person name="Cattivelli L."/>
            <person name="Rieseberg L."/>
            <person name="Michelmore R."/>
            <person name="Lanteri S."/>
        </authorList>
    </citation>
    <scope>NUCLEOTIDE SEQUENCE [LARGE SCALE GENOMIC DNA]</scope>
    <source>
        <strain evidence="3">2C</strain>
    </source>
</reference>
<dbReference type="Proteomes" id="UP000243975">
    <property type="component" value="Unassembled WGS sequence"/>
</dbReference>
<name>A0A118K1P4_CYNCS</name>
<comment type="subcellular location">
    <subcellularLocation>
        <location evidence="1">Cell envelope</location>
    </subcellularLocation>
</comment>
<dbReference type="InterPro" id="IPR001611">
    <property type="entry name" value="Leu-rich_rpt"/>
</dbReference>
<protein>
    <submittedName>
        <fullName evidence="3">Leucine-rich repeat-containing protein</fullName>
    </submittedName>
</protein>
<evidence type="ECO:0000313" key="3">
    <source>
        <dbReference type="EMBL" id="KVI03030.1"/>
    </source>
</evidence>
<dbReference type="STRING" id="59895.A0A118K1P4"/>
<evidence type="ECO:0000256" key="1">
    <source>
        <dbReference type="ARBA" id="ARBA00004196"/>
    </source>
</evidence>
<dbReference type="SUPFAM" id="SSF52058">
    <property type="entry name" value="L domain-like"/>
    <property type="match status" value="1"/>
</dbReference>
<organism evidence="3 4">
    <name type="scientific">Cynara cardunculus var. scolymus</name>
    <name type="common">Globe artichoke</name>
    <name type="synonym">Cynara scolymus</name>
    <dbReference type="NCBI Taxonomy" id="59895"/>
    <lineage>
        <taxon>Eukaryota</taxon>
        <taxon>Viridiplantae</taxon>
        <taxon>Streptophyta</taxon>
        <taxon>Embryophyta</taxon>
        <taxon>Tracheophyta</taxon>
        <taxon>Spermatophyta</taxon>
        <taxon>Magnoliopsida</taxon>
        <taxon>eudicotyledons</taxon>
        <taxon>Gunneridae</taxon>
        <taxon>Pentapetalae</taxon>
        <taxon>asterids</taxon>
        <taxon>campanulids</taxon>
        <taxon>Asterales</taxon>
        <taxon>Asteraceae</taxon>
        <taxon>Carduoideae</taxon>
        <taxon>Cardueae</taxon>
        <taxon>Carduinae</taxon>
        <taxon>Cynara</taxon>
    </lineage>
</organism>
<gene>
    <name evidence="3" type="ORF">Ccrd_018679</name>
</gene>
<dbReference type="Gramene" id="KVI03030">
    <property type="protein sequence ID" value="KVI03030"/>
    <property type="gene ID" value="Ccrd_018679"/>
</dbReference>
<accession>A0A118K1P4</accession>
<dbReference type="AlphaFoldDB" id="A0A118K1P4"/>
<evidence type="ECO:0000256" key="2">
    <source>
        <dbReference type="SAM" id="MobiDB-lite"/>
    </source>
</evidence>
<feature type="region of interest" description="Disordered" evidence="2">
    <location>
        <begin position="151"/>
        <end position="172"/>
    </location>
</feature>
<dbReference type="InterPro" id="IPR051848">
    <property type="entry name" value="PGIP"/>
</dbReference>
<dbReference type="InterPro" id="IPR032675">
    <property type="entry name" value="LRR_dom_sf"/>
</dbReference>
<dbReference type="PANTHER" id="PTHR48059:SF30">
    <property type="entry name" value="OS06G0587000 PROTEIN"/>
    <property type="match status" value="1"/>
</dbReference>